<dbReference type="EMBL" id="QGKV02000759">
    <property type="protein sequence ID" value="KAF3565734.1"/>
    <property type="molecule type" value="Genomic_DNA"/>
</dbReference>
<dbReference type="Pfam" id="PF06697">
    <property type="entry name" value="DUF1191"/>
    <property type="match status" value="1"/>
</dbReference>
<gene>
    <name evidence="3" type="ORF">DY000_02012221</name>
</gene>
<feature type="compositionally biased region" description="Basic and acidic residues" evidence="1">
    <location>
        <begin position="90"/>
        <end position="100"/>
    </location>
</feature>
<name>A0ABQ7D2F4_BRACR</name>
<keyword evidence="2" id="KW-0812">Transmembrane</keyword>
<feature type="transmembrane region" description="Helical" evidence="2">
    <location>
        <begin position="105"/>
        <end position="130"/>
    </location>
</feature>
<keyword evidence="4" id="KW-1185">Reference proteome</keyword>
<evidence type="ECO:0000313" key="3">
    <source>
        <dbReference type="EMBL" id="KAF3565734.1"/>
    </source>
</evidence>
<feature type="non-terminal residue" evidence="3">
    <location>
        <position position="1"/>
    </location>
</feature>
<dbReference type="Proteomes" id="UP000266723">
    <property type="component" value="Unassembled WGS sequence"/>
</dbReference>
<protein>
    <submittedName>
        <fullName evidence="3">Uncharacterized protein</fullName>
    </submittedName>
</protein>
<evidence type="ECO:0000256" key="2">
    <source>
        <dbReference type="SAM" id="Phobius"/>
    </source>
</evidence>
<proteinExistence type="predicted"/>
<evidence type="ECO:0000256" key="1">
    <source>
        <dbReference type="SAM" id="MobiDB-lite"/>
    </source>
</evidence>
<organism evidence="3 4">
    <name type="scientific">Brassica cretica</name>
    <name type="common">Mustard</name>
    <dbReference type="NCBI Taxonomy" id="69181"/>
    <lineage>
        <taxon>Eukaryota</taxon>
        <taxon>Viridiplantae</taxon>
        <taxon>Streptophyta</taxon>
        <taxon>Embryophyta</taxon>
        <taxon>Tracheophyta</taxon>
        <taxon>Spermatophyta</taxon>
        <taxon>Magnoliopsida</taxon>
        <taxon>eudicotyledons</taxon>
        <taxon>Gunneridae</taxon>
        <taxon>Pentapetalae</taxon>
        <taxon>rosids</taxon>
        <taxon>malvids</taxon>
        <taxon>Brassicales</taxon>
        <taxon>Brassicaceae</taxon>
        <taxon>Brassiceae</taxon>
        <taxon>Brassica</taxon>
    </lineage>
</organism>
<dbReference type="PANTHER" id="PTHR33512">
    <property type="entry name" value="PROTEIN, PUTATIVE (DUF1191)-RELATED"/>
    <property type="match status" value="1"/>
</dbReference>
<comment type="caution">
    <text evidence="3">The sequence shown here is derived from an EMBL/GenBank/DDBJ whole genome shotgun (WGS) entry which is preliminary data.</text>
</comment>
<accession>A0ABQ7D2F4</accession>
<feature type="region of interest" description="Disordered" evidence="1">
    <location>
        <begin position="80"/>
        <end position="100"/>
    </location>
</feature>
<reference evidence="3 4" key="1">
    <citation type="journal article" date="2020" name="BMC Genomics">
        <title>Intraspecific diversification of the crop wild relative Brassica cretica Lam. using demographic model selection.</title>
        <authorList>
            <person name="Kioukis A."/>
            <person name="Michalopoulou V.A."/>
            <person name="Briers L."/>
            <person name="Pirintsos S."/>
            <person name="Studholme D.J."/>
            <person name="Pavlidis P."/>
            <person name="Sarris P.F."/>
        </authorList>
    </citation>
    <scope>NUCLEOTIDE SEQUENCE [LARGE SCALE GENOMIC DNA]</scope>
    <source>
        <strain evidence="4">cv. PFS-1207/04</strain>
    </source>
</reference>
<keyword evidence="2" id="KW-0472">Membrane</keyword>
<evidence type="ECO:0000313" key="4">
    <source>
        <dbReference type="Proteomes" id="UP000266723"/>
    </source>
</evidence>
<sequence>LSNNFSSSYQISLLLDNAKDPSTVDFGNISGPSMVERTFLNKPMCAAFGLDGKVTFAGEVKPYVCAVKTNGHFGLVVTDDQDSSKSAGGGEKEMKNRRSDGGDRLLEGCWICTVGMVLLGLVVAAAVVTAKKRGRRAKREDMERKTYEEEALRVVTTVGHSRVLVAICYKDFA</sequence>
<keyword evidence="2" id="KW-1133">Transmembrane helix</keyword>
<dbReference type="PANTHER" id="PTHR33512:SF23">
    <property type="entry name" value="F16P17.15"/>
    <property type="match status" value="1"/>
</dbReference>
<dbReference type="InterPro" id="IPR010605">
    <property type="entry name" value="DUF1191"/>
</dbReference>